<gene>
    <name evidence="4" type="ORF">OHA22_33490</name>
</gene>
<keyword evidence="3" id="KW-0812">Transmembrane</keyword>
<feature type="region of interest" description="Disordered" evidence="2">
    <location>
        <begin position="297"/>
        <end position="376"/>
    </location>
</feature>
<accession>A0AAU2A9M8</accession>
<keyword evidence="3" id="KW-1133">Transmembrane helix</keyword>
<proteinExistence type="predicted"/>
<feature type="region of interest" description="Disordered" evidence="2">
    <location>
        <begin position="1"/>
        <end position="28"/>
    </location>
</feature>
<reference evidence="4" key="1">
    <citation type="submission" date="2022-10" db="EMBL/GenBank/DDBJ databases">
        <title>The complete genomes of actinobacterial strains from the NBC collection.</title>
        <authorList>
            <person name="Joergensen T.S."/>
            <person name="Alvarez Arevalo M."/>
            <person name="Sterndorff E.B."/>
            <person name="Faurdal D."/>
            <person name="Vuksanovic O."/>
            <person name="Mourched A.-S."/>
            <person name="Charusanti P."/>
            <person name="Shaw S."/>
            <person name="Blin K."/>
            <person name="Weber T."/>
        </authorList>
    </citation>
    <scope>NUCLEOTIDE SEQUENCE</scope>
    <source>
        <strain evidence="4">NBC_00093</strain>
    </source>
</reference>
<feature type="region of interest" description="Disordered" evidence="2">
    <location>
        <begin position="49"/>
        <end position="89"/>
    </location>
</feature>
<dbReference type="Pfam" id="PF13517">
    <property type="entry name" value="FG-GAP_3"/>
    <property type="match status" value="1"/>
</dbReference>
<feature type="compositionally biased region" description="Low complexity" evidence="2">
    <location>
        <begin position="7"/>
        <end position="23"/>
    </location>
</feature>
<name>A0AAU2A9M8_9ACTN</name>
<feature type="compositionally biased region" description="Low complexity" evidence="2">
    <location>
        <begin position="322"/>
        <end position="331"/>
    </location>
</feature>
<feature type="transmembrane region" description="Helical" evidence="3">
    <location>
        <begin position="31"/>
        <end position="51"/>
    </location>
</feature>
<evidence type="ECO:0000256" key="3">
    <source>
        <dbReference type="SAM" id="Phobius"/>
    </source>
</evidence>
<keyword evidence="3" id="KW-0472">Membrane</keyword>
<evidence type="ECO:0000313" key="4">
    <source>
        <dbReference type="EMBL" id="WTT20095.1"/>
    </source>
</evidence>
<dbReference type="AlphaFoldDB" id="A0AAU2A9M8"/>
<dbReference type="SUPFAM" id="SSF69318">
    <property type="entry name" value="Integrin alpha N-terminal domain"/>
    <property type="match status" value="1"/>
</dbReference>
<sequence length="1185" mass="125162">MSDLDSAAEPSEAAPEAMSPEATTGRRRGRAALAAVLALTLLAGGATVLALSDDGPSTSSSETDARTKRESEPIDEDTAQRQARKTGKKVQVASLTDEFSTTYANPDGTFTYRASAQAQRAKNAEGVWAPIDPSLRRSDDGWSTVNSLYPVTFAMGDPDRAPATKARASGAGSAVASARTAVYRTTGKNAVQAADQVADTAWSPLLTMTAEGHELLVEWPGALPEPVVEDNKALYEGVFPDVDLMLTARDTGYTHVLVIHTPEAAAALAADPPRYRFTSPTLAFSLDAATDVLRGKDKDGNEITVSPTPFLWDSAGTHDTDTPSADPDAATGTNENPEVVEEWSGNGGSSDSDASEDGGTDDPMAPWNNSPVESDADPAAYAVPAAASDTLALPAVHGPGEGAHATTAKASVDNDGVLTITPPDAYLTAAEAPVYPVFLDPSTIGLRSNWTTVYKKYPNSSFYDGANYNEDTKEARVGFEKDTWGTARSLFKFRFQKSIKDATVTNATLKILETHSWSCSKRTMQVWHTGPFSSGTTWNKQPTWSRKITSKSFAYGWKSNSACPDTNVHFTLTSLAQDAADNGWSTLNIGLVASNSSAAPTTNATSLETDSYSWKKFKAEEDGSPEVSVTYNRRPNAPTAIDMQPGSCDTSAKPYIRLGKTTPYISAKATDPDGVLTKLEFEIGRDGTDDADNYNNTKRSIYSTISNGETGSAVLESLVNGVTYQWRVRAWDDRSSSSWGPSGGTKWCRFTYDTTLPSSPKVSSAEFPEDTDINGDSEVWSDEPFGTAGAFTFKVGDTKDTDIVKFVYSINSTNTASWVCANGTSGTTDGLTKSCSATSTPVTSLTVTGIKPPSAGPNTLYAKAVDAAGNISPERKYSFYVTPRTKADAAGDLSGDGAPDFASLSAAGNLLITAVSKSGTWISGSWGIHERWKLKMDENTAPHLWDGASTNPQYSLITHNGDFAPADGATDWVMRTPDGGLFIYPGDGYGGLDVSRRIEVRLPANAPSPSTFSEIKSAGDITGDGQPELFVAGGTGGAQLWVFSGYSGGYFTTATQMTTADWGTRDFVTIADYNDDGAADMIYRIAGGTLYLRKGILESDGTGTVLTSLGTSGASLDGDDVYATGMTPALFPQLYGSPDNTGDGNPDIWATNADGALLLYHGGATAIGSASTLRTSGYSTVVQLG</sequence>
<organism evidence="4">
    <name type="scientific">Streptomyces sp. NBC_00093</name>
    <dbReference type="NCBI Taxonomy" id="2975649"/>
    <lineage>
        <taxon>Bacteria</taxon>
        <taxon>Bacillati</taxon>
        <taxon>Actinomycetota</taxon>
        <taxon>Actinomycetes</taxon>
        <taxon>Kitasatosporales</taxon>
        <taxon>Streptomycetaceae</taxon>
        <taxon>Streptomyces</taxon>
    </lineage>
</organism>
<evidence type="ECO:0000256" key="2">
    <source>
        <dbReference type="SAM" id="MobiDB-lite"/>
    </source>
</evidence>
<evidence type="ECO:0000256" key="1">
    <source>
        <dbReference type="ARBA" id="ARBA00022729"/>
    </source>
</evidence>
<dbReference type="EMBL" id="CP108222">
    <property type="protein sequence ID" value="WTT20095.1"/>
    <property type="molecule type" value="Genomic_DNA"/>
</dbReference>
<dbReference type="InterPro" id="IPR028994">
    <property type="entry name" value="Integrin_alpha_N"/>
</dbReference>
<dbReference type="NCBIfam" id="NF033679">
    <property type="entry name" value="DNRLRE_dom"/>
    <property type="match status" value="1"/>
</dbReference>
<keyword evidence="1" id="KW-0732">Signal</keyword>
<protein>
    <submittedName>
        <fullName evidence="4">DNRLRE domain-containing protein</fullName>
    </submittedName>
</protein>
<feature type="compositionally biased region" description="Basic and acidic residues" evidence="2">
    <location>
        <begin position="63"/>
        <end position="72"/>
    </location>
</feature>
<dbReference type="InterPro" id="IPR013517">
    <property type="entry name" value="FG-GAP"/>
</dbReference>